<evidence type="ECO:0000313" key="3">
    <source>
        <dbReference type="Proteomes" id="UP000245252"/>
    </source>
</evidence>
<organism evidence="2 3">
    <name type="scientific">Metarhizobium album</name>
    <dbReference type="NCBI Taxonomy" id="2182425"/>
    <lineage>
        <taxon>Bacteria</taxon>
        <taxon>Pseudomonadati</taxon>
        <taxon>Pseudomonadota</taxon>
        <taxon>Alphaproteobacteria</taxon>
        <taxon>Hyphomicrobiales</taxon>
        <taxon>Rhizobiaceae</taxon>
        <taxon>Metarhizobium</taxon>
    </lineage>
</organism>
<comment type="caution">
    <text evidence="2">The sequence shown here is derived from an EMBL/GenBank/DDBJ whole genome shotgun (WGS) entry which is preliminary data.</text>
</comment>
<dbReference type="RefSeq" id="WP_109459764.1">
    <property type="nucleotide sequence ID" value="NZ_QFBC01000008.1"/>
</dbReference>
<keyword evidence="3" id="KW-1185">Reference proteome</keyword>
<evidence type="ECO:0000313" key="2">
    <source>
        <dbReference type="EMBL" id="PWE54964.1"/>
    </source>
</evidence>
<proteinExistence type="predicted"/>
<reference evidence="2 3" key="1">
    <citation type="submission" date="2018-05" db="EMBL/GenBank/DDBJ databases">
        <title>The draft genome of strain NS-104.</title>
        <authorList>
            <person name="Hang P."/>
            <person name="Jiang J."/>
        </authorList>
    </citation>
    <scope>NUCLEOTIDE SEQUENCE [LARGE SCALE GENOMIC DNA]</scope>
    <source>
        <strain evidence="2 3">NS-104</strain>
    </source>
</reference>
<sequence length="142" mass="14916">MSQKGPNVERSILVFSVWAVLGFFGLGCFLEGLARDLFLLSALGVGVIIAAFVAHIVINGIFATGFTPGEAALGIGAYGLLGLVFIVGAIGGEMTMADYYSGLLLFGLLAAGFLAYLLTRHGMRTAFSQFHIKPAGVQEARK</sequence>
<dbReference type="PROSITE" id="PS51257">
    <property type="entry name" value="PROKAR_LIPOPROTEIN"/>
    <property type="match status" value="1"/>
</dbReference>
<dbReference type="AlphaFoldDB" id="A0A2U2DNU5"/>
<gene>
    <name evidence="2" type="ORF">DEM27_18710</name>
</gene>
<keyword evidence="1" id="KW-1133">Transmembrane helix</keyword>
<keyword evidence="1" id="KW-0812">Transmembrane</keyword>
<protein>
    <submittedName>
        <fullName evidence="2">Uncharacterized protein</fullName>
    </submittedName>
</protein>
<feature type="transmembrane region" description="Helical" evidence="1">
    <location>
        <begin position="12"/>
        <end position="32"/>
    </location>
</feature>
<keyword evidence="1" id="KW-0472">Membrane</keyword>
<feature type="transmembrane region" description="Helical" evidence="1">
    <location>
        <begin position="71"/>
        <end position="91"/>
    </location>
</feature>
<accession>A0A2U2DNU5</accession>
<evidence type="ECO:0000256" key="1">
    <source>
        <dbReference type="SAM" id="Phobius"/>
    </source>
</evidence>
<feature type="transmembrane region" description="Helical" evidence="1">
    <location>
        <begin position="97"/>
        <end position="118"/>
    </location>
</feature>
<dbReference type="EMBL" id="QFBC01000008">
    <property type="protein sequence ID" value="PWE54964.1"/>
    <property type="molecule type" value="Genomic_DNA"/>
</dbReference>
<name>A0A2U2DNU5_9HYPH</name>
<feature type="transmembrane region" description="Helical" evidence="1">
    <location>
        <begin position="38"/>
        <end position="59"/>
    </location>
</feature>
<dbReference type="Proteomes" id="UP000245252">
    <property type="component" value="Unassembled WGS sequence"/>
</dbReference>